<feature type="region of interest" description="Disordered" evidence="2">
    <location>
        <begin position="1195"/>
        <end position="1284"/>
    </location>
</feature>
<keyword evidence="1" id="KW-0539">Nucleus</keyword>
<feature type="region of interest" description="Disordered" evidence="2">
    <location>
        <begin position="226"/>
        <end position="251"/>
    </location>
</feature>
<feature type="region of interest" description="Disordered" evidence="2">
    <location>
        <begin position="774"/>
        <end position="810"/>
    </location>
</feature>
<dbReference type="Pfam" id="PF12830">
    <property type="entry name" value="Nipped-B_C"/>
    <property type="match status" value="1"/>
</dbReference>
<dbReference type="GO" id="GO:0071169">
    <property type="term" value="P:establishment of protein localization to chromatin"/>
    <property type="evidence" value="ECO:0007669"/>
    <property type="project" value="TreeGrafter"/>
</dbReference>
<dbReference type="SUPFAM" id="SSF48371">
    <property type="entry name" value="ARM repeat"/>
    <property type="match status" value="2"/>
</dbReference>
<feature type="compositionally biased region" description="Low complexity" evidence="2">
    <location>
        <begin position="521"/>
        <end position="531"/>
    </location>
</feature>
<dbReference type="InterPro" id="IPR016024">
    <property type="entry name" value="ARM-type_fold"/>
</dbReference>
<dbReference type="GO" id="GO:0003682">
    <property type="term" value="F:chromatin binding"/>
    <property type="evidence" value="ECO:0007669"/>
    <property type="project" value="TreeGrafter"/>
</dbReference>
<feature type="compositionally biased region" description="Gly residues" evidence="2">
    <location>
        <begin position="45"/>
        <end position="61"/>
    </location>
</feature>
<feature type="compositionally biased region" description="Acidic residues" evidence="2">
    <location>
        <begin position="1269"/>
        <end position="1284"/>
    </location>
</feature>
<keyword evidence="1" id="KW-0131">Cell cycle</keyword>
<dbReference type="PANTHER" id="PTHR21704:SF18">
    <property type="entry name" value="NIPPED-B-LIKE PROTEIN"/>
    <property type="match status" value="1"/>
</dbReference>
<comment type="subcellular location">
    <subcellularLocation>
        <location evidence="1">Nucleus</location>
    </subcellularLocation>
</comment>
<protein>
    <recommendedName>
        <fullName evidence="1">Sister chromatid cohesion protein</fullName>
    </recommendedName>
</protein>
<feature type="region of interest" description="Disordered" evidence="2">
    <location>
        <begin position="24"/>
        <end position="61"/>
    </location>
</feature>
<feature type="compositionally biased region" description="Basic residues" evidence="2">
    <location>
        <begin position="1234"/>
        <end position="1244"/>
    </location>
</feature>
<name>A0A0G4F001_9ALVE</name>
<proteinExistence type="inferred from homology"/>
<feature type="compositionally biased region" description="Low complexity" evidence="2">
    <location>
        <begin position="775"/>
        <end position="790"/>
    </location>
</feature>
<evidence type="ECO:0000256" key="2">
    <source>
        <dbReference type="SAM" id="MobiDB-lite"/>
    </source>
</evidence>
<dbReference type="InterPro" id="IPR033031">
    <property type="entry name" value="Scc2/Nipped-B"/>
</dbReference>
<evidence type="ECO:0000313" key="4">
    <source>
        <dbReference type="EMBL" id="CEM04641.1"/>
    </source>
</evidence>
<feature type="domain" description="Sister chromatid cohesion C-terminal" evidence="3">
    <location>
        <begin position="819"/>
        <end position="1007"/>
    </location>
</feature>
<feature type="compositionally biased region" description="Basic residues" evidence="2">
    <location>
        <begin position="1254"/>
        <end position="1265"/>
    </location>
</feature>
<feature type="region of interest" description="Disordered" evidence="2">
    <location>
        <begin position="682"/>
        <end position="742"/>
    </location>
</feature>
<dbReference type="GO" id="GO:0090694">
    <property type="term" value="C:Scc2-Scc4 cohesin loading complex"/>
    <property type="evidence" value="ECO:0007669"/>
    <property type="project" value="TreeGrafter"/>
</dbReference>
<feature type="compositionally biased region" description="Polar residues" evidence="2">
    <location>
        <begin position="533"/>
        <end position="542"/>
    </location>
</feature>
<keyword evidence="1" id="KW-0677">Repeat</keyword>
<feature type="compositionally biased region" description="Acidic residues" evidence="2">
    <location>
        <begin position="692"/>
        <end position="710"/>
    </location>
</feature>
<organism evidence="4">
    <name type="scientific">Chromera velia CCMP2878</name>
    <dbReference type="NCBI Taxonomy" id="1169474"/>
    <lineage>
        <taxon>Eukaryota</taxon>
        <taxon>Sar</taxon>
        <taxon>Alveolata</taxon>
        <taxon>Colpodellida</taxon>
        <taxon>Chromeraceae</taxon>
        <taxon>Chromera</taxon>
    </lineage>
</organism>
<evidence type="ECO:0000256" key="1">
    <source>
        <dbReference type="RuleBase" id="RU364107"/>
    </source>
</evidence>
<dbReference type="GO" id="GO:0034087">
    <property type="term" value="P:establishment of mitotic sister chromatid cohesion"/>
    <property type="evidence" value="ECO:0007669"/>
    <property type="project" value="TreeGrafter"/>
</dbReference>
<dbReference type="VEuPathDB" id="CryptoDB:Cvel_2552"/>
<dbReference type="GO" id="GO:0140588">
    <property type="term" value="P:chromatin looping"/>
    <property type="evidence" value="ECO:0007669"/>
    <property type="project" value="InterPro"/>
</dbReference>
<dbReference type="GO" id="GO:0010468">
    <property type="term" value="P:regulation of gene expression"/>
    <property type="evidence" value="ECO:0007669"/>
    <property type="project" value="InterPro"/>
</dbReference>
<sequence length="1284" mass="139234">MGLLNCLLFDQAAGVRGILKEEEMAGREGGGEDEAGISLSVSLDGNGGGESSPVGAGAGRGTGNGASFGRQFLRRCVGRLESALNDPSPLVRKSAVGILQAVVLEEPQSDVALQVCLQFVDRVVDREETDHVKGLTLDLFRKLWVSGAVEFNRTICTHMIQSVRYFEKRRTQFRIDSDSLLAQVVERAKTVWEKEATGGRGGRKSNPVDAALERWATELRGALADTHGGDLEGGGGEGGHEGGAAAAAAASSAPGAASTRLQRTNTASSSYAFFQNSKRLTQTAVLAVLEIVAEMKPSLVTGCWGNLTPLLAPPEWKNMSPQERAEKAEVLAIVGRIVTRLCPHLTNAESRPSEEIVELQEILLIHMQTGPLNRSIIEAVKCFCALAQHIRRDVFHVVNLLVNGIQQIHSVYQEVFRARQWLLFHNQRGYRPAGAEMSLEEAREALLKKAPHRLRRFILVVGAVWDSVDVNAVCLEIATKEEEEAEGVKQEEEDGSYRSPPSSTNRNCPQTPTRGKRGTPRRSPSSKGRGSAALSTALSKTPVSEARLRRVSSSALEKMMQERGMGSEAVRPYGRDPARACFEDFCKLWDLGGKEGGGMSAASGGMPLRDQIKGMVLDGLLLFLNGQRKFIREKKLHDILENALRHPVLQLKGLHLMHELLKQAQEDAVKRAKEEAARLPSTVIKVKAEEGGGLEDEDDDGMGDQSDDAEAGLTGPTRKGRRSTGCALKSPHTNGDAATHDDTTHIHDEERMAGERDSAQPLALLLPSVLNCIRGTQQGGSTPSGTTGTPNRHERERQHQHEGGGGGNSNSNSSLLVCSLALDVVERLRAAGFINPSQAIAPVFCLSFSDNALLRSQTARVLRLITETRRETLLSSLGDCLLDAFFFLLRRFPGQLRLFEPLRPSSLQPFVDLYARTFQQKRRDRERSIRVLLHQLETLSESERLGKFMEKVKEVRKKQKEEQRSDFEEFSNEKFLLLFLQFAASTVAALPCVFESEALFAVHRLNHLISIKSHLQTANPGGEEEGDSEMGDPEGGEGGAGVSAVSPSGLGGLGGDPQQRVPEMEVFGLCACVCTALILKDCFKTAYGLSDERCAQYDPGEALLREQKKYAGVGRGVLLAGGDEEGEKGEEFGGAVESSFDIDAFEERCTALLDASGDVALLRGELAEAVASADGTKDLNEALLAKQVKTAEERQWRELLGKGKRKSAAAGGEEEDEEGKGTKRGRGGPSAKALAKRSAARPKKAAGGVSGQKTKAKGGKKKKRRRGEDEDSDEEDDDESDFVP</sequence>
<feature type="region of interest" description="Disordered" evidence="2">
    <location>
        <begin position="1016"/>
        <end position="1057"/>
    </location>
</feature>
<evidence type="ECO:0000259" key="3">
    <source>
        <dbReference type="Pfam" id="PF12830"/>
    </source>
</evidence>
<feature type="region of interest" description="Disordered" evidence="2">
    <location>
        <begin position="483"/>
        <end position="552"/>
    </location>
</feature>
<reference evidence="4" key="1">
    <citation type="submission" date="2014-11" db="EMBL/GenBank/DDBJ databases">
        <authorList>
            <person name="Otto D Thomas"/>
            <person name="Naeem Raeece"/>
        </authorList>
    </citation>
    <scope>NUCLEOTIDE SEQUENCE</scope>
</reference>
<accession>A0A0G4F001</accession>
<dbReference type="GO" id="GO:0061775">
    <property type="term" value="F:cohesin loader activity"/>
    <property type="evidence" value="ECO:0007669"/>
    <property type="project" value="InterPro"/>
</dbReference>
<gene>
    <name evidence="4" type="ORF">Cvel_2552</name>
</gene>
<feature type="compositionally biased region" description="Polar residues" evidence="2">
    <location>
        <begin position="499"/>
        <end position="510"/>
    </location>
</feature>
<dbReference type="PANTHER" id="PTHR21704">
    <property type="entry name" value="NIPPED-B-LIKE PROTEIN DELANGIN SCC2-RELATED"/>
    <property type="match status" value="1"/>
</dbReference>
<comment type="similarity">
    <text evidence="1">Belongs to the SCC2/Nipped-B family.</text>
</comment>
<dbReference type="EMBL" id="CDMZ01000022">
    <property type="protein sequence ID" value="CEM04641.1"/>
    <property type="molecule type" value="Genomic_DNA"/>
</dbReference>
<feature type="compositionally biased region" description="Basic and acidic residues" evidence="2">
    <location>
        <begin position="791"/>
        <end position="802"/>
    </location>
</feature>
<dbReference type="InterPro" id="IPR024986">
    <property type="entry name" value="Nipped-B_C"/>
</dbReference>
<feature type="compositionally biased region" description="Acidic residues" evidence="2">
    <location>
        <begin position="1022"/>
        <end position="1035"/>
    </location>
</feature>
<dbReference type="GO" id="GO:1990414">
    <property type="term" value="P:replication-born double-strand break repair via sister chromatid exchange"/>
    <property type="evidence" value="ECO:0007669"/>
    <property type="project" value="TreeGrafter"/>
</dbReference>